<protein>
    <submittedName>
        <fullName evidence="12">Reverse transcriptase RNA-dependent DNA polymerase</fullName>
    </submittedName>
</protein>
<evidence type="ECO:0000256" key="1">
    <source>
        <dbReference type="ARBA" id="ARBA00000077"/>
    </source>
</evidence>
<dbReference type="GO" id="GO:0003964">
    <property type="term" value="F:RNA-directed DNA polymerase activity"/>
    <property type="evidence" value="ECO:0007669"/>
    <property type="project" value="UniProtKB-KW"/>
</dbReference>
<dbReference type="PANTHER" id="PTHR11439">
    <property type="entry name" value="GAG-POL-RELATED RETROTRANSPOSON"/>
    <property type="match status" value="1"/>
</dbReference>
<feature type="region of interest" description="Disordered" evidence="10">
    <location>
        <begin position="443"/>
        <end position="486"/>
    </location>
</feature>
<feature type="coiled-coil region" evidence="9">
    <location>
        <begin position="300"/>
        <end position="327"/>
    </location>
</feature>
<gene>
    <name evidence="12" type="primary">MPUL0D04120</name>
    <name evidence="12" type="ORF">METSCH_D04120</name>
</gene>
<evidence type="ECO:0000256" key="5">
    <source>
        <dbReference type="ARBA" id="ARBA00022884"/>
    </source>
</evidence>
<evidence type="ECO:0000256" key="3">
    <source>
        <dbReference type="ARBA" id="ARBA00004496"/>
    </source>
</evidence>
<keyword evidence="12" id="KW-0548">Nucleotidyltransferase</keyword>
<evidence type="ECO:0000259" key="11">
    <source>
        <dbReference type="PROSITE" id="PS50994"/>
    </source>
</evidence>
<dbReference type="GO" id="GO:0004523">
    <property type="term" value="F:RNA-DNA hybrid ribonuclease activity"/>
    <property type="evidence" value="ECO:0007669"/>
    <property type="project" value="UniProtKB-EC"/>
</dbReference>
<evidence type="ECO:0000256" key="2">
    <source>
        <dbReference type="ARBA" id="ARBA00004123"/>
    </source>
</evidence>
<dbReference type="Proteomes" id="UP000292447">
    <property type="component" value="Chromosome IV"/>
</dbReference>
<comment type="function">
    <text evidence="7">Reverse transcriptase/ribonuclease H (RT) is a multifunctional enzyme that catalyzes the conversion of the retro-elements RNA genome into dsDNA within the VLP. The enzyme displays a DNA polymerase activity that can copy either DNA or RNA templates, and a ribonuclease H (RNase H) activity that cleaves the RNA strand of RNA-DNA heteroduplexes during plus-strand synthesis and hydrolyzes RNA primers. The conversion leads to a linear dsDNA copy of the retrotransposon that includes long terminal repeats (LTRs) at both ends.</text>
</comment>
<comment type="function">
    <text evidence="8">Integrase (IN) targets the VLP to the nucleus, where a subparticle preintegration complex (PIC) containing at least integrase and the newly synthesized dsDNA copy of the retrotransposon must transit the nuclear membrane. Once in the nucleus, integrase performs the integration of the dsDNA into the host genome.</text>
</comment>
<keyword evidence="13" id="KW-1185">Reference proteome</keyword>
<dbReference type="STRING" id="2163413.A0A4P6XPD9"/>
<dbReference type="InterPro" id="IPR036397">
    <property type="entry name" value="RNaseH_sf"/>
</dbReference>
<dbReference type="GO" id="GO:0003723">
    <property type="term" value="F:RNA binding"/>
    <property type="evidence" value="ECO:0007669"/>
    <property type="project" value="UniProtKB-KW"/>
</dbReference>
<comment type="catalytic activity">
    <reaction evidence="1">
        <text>Endonucleolytic cleavage to 5'-phosphomonoester.</text>
        <dbReference type="EC" id="3.1.26.4"/>
    </reaction>
</comment>
<keyword evidence="12" id="KW-0695">RNA-directed DNA polymerase</keyword>
<comment type="subcellular location">
    <subcellularLocation>
        <location evidence="3">Cytoplasm</location>
    </subcellularLocation>
    <subcellularLocation>
        <location evidence="2">Nucleus</location>
    </subcellularLocation>
</comment>
<evidence type="ECO:0000256" key="7">
    <source>
        <dbReference type="ARBA" id="ARBA00025590"/>
    </source>
</evidence>
<dbReference type="GO" id="GO:0005634">
    <property type="term" value="C:nucleus"/>
    <property type="evidence" value="ECO:0007669"/>
    <property type="project" value="UniProtKB-SubCell"/>
</dbReference>
<dbReference type="GO" id="GO:0015074">
    <property type="term" value="P:DNA integration"/>
    <property type="evidence" value="ECO:0007669"/>
    <property type="project" value="InterPro"/>
</dbReference>
<evidence type="ECO:0000313" key="12">
    <source>
        <dbReference type="EMBL" id="QBM89342.1"/>
    </source>
</evidence>
<keyword evidence="6" id="KW-0539">Nucleus</keyword>
<dbReference type="SUPFAM" id="SSF53098">
    <property type="entry name" value="Ribonuclease H-like"/>
    <property type="match status" value="1"/>
</dbReference>
<dbReference type="PANTHER" id="PTHR11439:SF467">
    <property type="entry name" value="INTEGRASE CATALYTIC DOMAIN-CONTAINING PROTEIN"/>
    <property type="match status" value="1"/>
</dbReference>
<keyword evidence="5" id="KW-0694">RNA-binding</keyword>
<feature type="compositionally biased region" description="Polar residues" evidence="10">
    <location>
        <begin position="461"/>
        <end position="480"/>
    </location>
</feature>
<evidence type="ECO:0000256" key="10">
    <source>
        <dbReference type="SAM" id="MobiDB-lite"/>
    </source>
</evidence>
<dbReference type="InterPro" id="IPR012337">
    <property type="entry name" value="RNaseH-like_sf"/>
</dbReference>
<dbReference type="Gene3D" id="3.30.420.10">
    <property type="entry name" value="Ribonuclease H-like superfamily/Ribonuclease H"/>
    <property type="match status" value="1"/>
</dbReference>
<evidence type="ECO:0000256" key="8">
    <source>
        <dbReference type="ARBA" id="ARBA00025615"/>
    </source>
</evidence>
<dbReference type="EMBL" id="CP034459">
    <property type="protein sequence ID" value="QBM89342.1"/>
    <property type="molecule type" value="Genomic_DNA"/>
</dbReference>
<accession>A0A4P6XPD9</accession>
<dbReference type="InterPro" id="IPR043502">
    <property type="entry name" value="DNA/RNA_pol_sf"/>
</dbReference>
<organism evidence="12 13">
    <name type="scientific">Metschnikowia aff. pulcherrima</name>
    <dbReference type="NCBI Taxonomy" id="2163413"/>
    <lineage>
        <taxon>Eukaryota</taxon>
        <taxon>Fungi</taxon>
        <taxon>Dikarya</taxon>
        <taxon>Ascomycota</taxon>
        <taxon>Saccharomycotina</taxon>
        <taxon>Pichiomycetes</taxon>
        <taxon>Metschnikowiaceae</taxon>
        <taxon>Metschnikowia</taxon>
    </lineage>
</organism>
<dbReference type="PROSITE" id="PS50994">
    <property type="entry name" value="INTEGRASE"/>
    <property type="match status" value="1"/>
</dbReference>
<dbReference type="GO" id="GO:0005737">
    <property type="term" value="C:cytoplasm"/>
    <property type="evidence" value="ECO:0007669"/>
    <property type="project" value="UniProtKB-SubCell"/>
</dbReference>
<feature type="region of interest" description="Disordered" evidence="10">
    <location>
        <begin position="661"/>
        <end position="735"/>
    </location>
</feature>
<keyword evidence="12" id="KW-0808">Transferase</keyword>
<dbReference type="CDD" id="cd09272">
    <property type="entry name" value="RNase_HI_RT_Ty1"/>
    <property type="match status" value="1"/>
</dbReference>
<proteinExistence type="predicted"/>
<evidence type="ECO:0000256" key="4">
    <source>
        <dbReference type="ARBA" id="ARBA00022490"/>
    </source>
</evidence>
<evidence type="ECO:0000256" key="9">
    <source>
        <dbReference type="SAM" id="Coils"/>
    </source>
</evidence>
<keyword evidence="9" id="KW-0175">Coiled coil</keyword>
<sequence length="1395" mass="157174">MDSAEYRSDLHITYITDEYSSHVWAVPASTKSQALQDSKMQVRHINKLYLPNQIAFVTKDNGTELPTLQFLKDEINASSEPIPLYTPKLNGRAERTNGVILLIAKSLLTDATSNDVLQQVLQLSALTHAVLIHNRTPNEQGQTPKTLLTGMPSNVRVSPIFGTDVRIKLPNEKAIREWKHQDTCRLGIFVGTHVGNSVVHAIWVNYMNPQDRMKILYASNVYFLTSFDNMKVAEAQMVKVQEEVAEQPAQDAPIPDRYPDVVLSAARATAPASRKYSRHIRPKKPIPQYFMGDDARVEFTAQIEDNARAQTENMRRLQDDIAMLQNRTDLDDTERQSLKSKLEAIKTSHQETREAAAERLACMQSLDASVERHQAEIAALKKALQSISAVRTATTSADVIDRLAGIEADIQEGFDTQDDLLNFKDTITTMLLDVWNRLASREDERKRQQQQAEDATRAAARQQSEKSTSLLADAKQSQENVARELQRTRDLLSEADGRMTKRDQELHDKLRHDLARADNHFSQRDNELRSTLDLRLAHADTALTAKHAELTEQMQRDLAAYANEAISRIQASTDTRLTQLEHMQYIQQQYSEDQRVTDQLRQPAVEDHLLSEALKLPRLPDKLLIALSPSDTHQGLYSITPVTSDTTAADVPYHSEPQYLLTHVPQRPPDGDSDSLSPPPPESSLPDSTVADVEPSTITDVAEADAGPEDMVTPSATPAAEPRDDSPTQDYPAEEETVVTTHVPDIRAVPHKGQRGITDVPTFIDVNAPRPSRKRQRTSLNALWGKHLGPRAYVRSIQRLGSVFAFAHESRGEYQLNVHALSQCSNDSKGDRTTTMVHQVHKAQDTARKALKADAHYGPLMPRAEQAEIEKLQLMNVYDEIDRRDMPKGTRPLPGQFVYSIDLSEKKANGPLKARYVAGGHLQEIGPESTYSPVILPDSLRALITAAVIKNMKIKQMDVSSAYLHLPIDDPVFVLPPRGVEGVDSNKVWKCKKALYGLRNSGRSWYLTFKSHLEAWGFKRTLSDHGIFVKTTSSNSKILVALYVDDLLVCIEDDRDYEEFKVYMLDIAKIKIKDLGDVKEFCGMEFDSVDGGYELHQRGYINELLNKYRDFVTPERQRAPMNDYDREEDSPTLGDKEIRLYQELLGSFNWLAGITRPDLGLCVSRFASFIKSVTGDDLNQLKRLLLYLRDTMDFSLRINRSDHPEGKVKLYAFSDASFANEDDGKSRTGYIIYMNGTPISWKSKKQTLVTTSTYAAEYVALSRTVEETLWLRDLYREMGIETIGAPKIFEDNRGVVLNVNGTGSNPSNSRHVNVKYKHAQDHAQRGDVQVEYIGTLDNVADTFTKPLQCTAFGRHYPYLGFDEKFEIRSLVIRHQRGEGQNSVPSFRGVSTRGEQ</sequence>
<dbReference type="Pfam" id="PF07727">
    <property type="entry name" value="RVT_2"/>
    <property type="match status" value="1"/>
</dbReference>
<feature type="domain" description="Integrase catalytic" evidence="11">
    <location>
        <begin position="1"/>
        <end position="152"/>
    </location>
</feature>
<evidence type="ECO:0000256" key="6">
    <source>
        <dbReference type="ARBA" id="ARBA00023242"/>
    </source>
</evidence>
<dbReference type="InterPro" id="IPR001584">
    <property type="entry name" value="Integrase_cat-core"/>
</dbReference>
<reference evidence="13" key="1">
    <citation type="submission" date="2019-03" db="EMBL/GenBank/DDBJ databases">
        <title>Snf2 controls pulcherriminic acid biosynthesis and connects pigmentation and antifungal activity of the yeast Metschnikowia pulcherrima.</title>
        <authorList>
            <person name="Gore-Lloyd D."/>
            <person name="Sumann I."/>
            <person name="Brachmann A.O."/>
            <person name="Schneeberger K."/>
            <person name="Ortiz-Merino R.A."/>
            <person name="Moreno-Beltran M."/>
            <person name="Schlaefli M."/>
            <person name="Kirner P."/>
            <person name="Santos Kron A."/>
            <person name="Wolfe K.H."/>
            <person name="Piel J."/>
            <person name="Ahrens C.H."/>
            <person name="Henk D."/>
            <person name="Freimoser F.M."/>
        </authorList>
    </citation>
    <scope>NUCLEOTIDE SEQUENCE [LARGE SCALE GENOMIC DNA]</scope>
    <source>
        <strain evidence="13">APC 1.2</strain>
    </source>
</reference>
<feature type="coiled-coil region" evidence="9">
    <location>
        <begin position="363"/>
        <end position="390"/>
    </location>
</feature>
<dbReference type="InterPro" id="IPR013103">
    <property type="entry name" value="RVT_2"/>
</dbReference>
<dbReference type="SUPFAM" id="SSF56672">
    <property type="entry name" value="DNA/RNA polymerases"/>
    <property type="match status" value="1"/>
</dbReference>
<evidence type="ECO:0000313" key="13">
    <source>
        <dbReference type="Proteomes" id="UP000292447"/>
    </source>
</evidence>
<name>A0A4P6XPD9_9ASCO</name>
<keyword evidence="4" id="KW-0963">Cytoplasm</keyword>